<dbReference type="Pfam" id="PF03372">
    <property type="entry name" value="Exo_endo_phos"/>
    <property type="match status" value="1"/>
</dbReference>
<dbReference type="CDD" id="cd09076">
    <property type="entry name" value="L1-EN"/>
    <property type="match status" value="1"/>
</dbReference>
<proteinExistence type="predicted"/>
<dbReference type="PROSITE" id="PS50878">
    <property type="entry name" value="RT_POL"/>
    <property type="match status" value="1"/>
</dbReference>
<organism evidence="3">
    <name type="scientific">Cacopsylla melanoneura</name>
    <dbReference type="NCBI Taxonomy" id="428564"/>
    <lineage>
        <taxon>Eukaryota</taxon>
        <taxon>Metazoa</taxon>
        <taxon>Ecdysozoa</taxon>
        <taxon>Arthropoda</taxon>
        <taxon>Hexapoda</taxon>
        <taxon>Insecta</taxon>
        <taxon>Pterygota</taxon>
        <taxon>Neoptera</taxon>
        <taxon>Paraneoptera</taxon>
        <taxon>Hemiptera</taxon>
        <taxon>Sternorrhyncha</taxon>
        <taxon>Psylloidea</taxon>
        <taxon>Psyllidae</taxon>
        <taxon>Psyllinae</taxon>
        <taxon>Cacopsylla</taxon>
    </lineage>
</organism>
<dbReference type="SUPFAM" id="SSF56219">
    <property type="entry name" value="DNase I-like"/>
    <property type="match status" value="1"/>
</dbReference>
<dbReference type="InterPro" id="IPR005135">
    <property type="entry name" value="Endo/exonuclease/phosphatase"/>
</dbReference>
<dbReference type="Gene3D" id="3.30.70.270">
    <property type="match status" value="1"/>
</dbReference>
<evidence type="ECO:0000256" key="1">
    <source>
        <dbReference type="SAM" id="MobiDB-lite"/>
    </source>
</evidence>
<dbReference type="GO" id="GO:0003824">
    <property type="term" value="F:catalytic activity"/>
    <property type="evidence" value="ECO:0007669"/>
    <property type="project" value="InterPro"/>
</dbReference>
<dbReference type="PANTHER" id="PTHR47027">
    <property type="entry name" value="REVERSE TRANSCRIPTASE DOMAIN-CONTAINING PROTEIN"/>
    <property type="match status" value="1"/>
</dbReference>
<evidence type="ECO:0000259" key="2">
    <source>
        <dbReference type="PROSITE" id="PS50878"/>
    </source>
</evidence>
<dbReference type="InterPro" id="IPR036691">
    <property type="entry name" value="Endo/exonu/phosph_ase_sf"/>
</dbReference>
<dbReference type="InterPro" id="IPR000477">
    <property type="entry name" value="RT_dom"/>
</dbReference>
<name>A0A8D8R814_9HEMI</name>
<feature type="region of interest" description="Disordered" evidence="1">
    <location>
        <begin position="1"/>
        <end position="33"/>
    </location>
</feature>
<dbReference type="GO" id="GO:0071897">
    <property type="term" value="P:DNA biosynthetic process"/>
    <property type="evidence" value="ECO:0007669"/>
    <property type="project" value="UniProtKB-ARBA"/>
</dbReference>
<dbReference type="Gene3D" id="3.60.10.10">
    <property type="entry name" value="Endonuclease/exonuclease/phosphatase"/>
    <property type="match status" value="1"/>
</dbReference>
<reference evidence="3" key="1">
    <citation type="submission" date="2021-05" db="EMBL/GenBank/DDBJ databases">
        <authorList>
            <person name="Alioto T."/>
            <person name="Alioto T."/>
            <person name="Gomez Garrido J."/>
        </authorList>
    </citation>
    <scope>NUCLEOTIDE SEQUENCE</scope>
</reference>
<evidence type="ECO:0000313" key="3">
    <source>
        <dbReference type="EMBL" id="CAG6644857.1"/>
    </source>
</evidence>
<feature type="domain" description="Reverse transcriptase" evidence="2">
    <location>
        <begin position="538"/>
        <end position="806"/>
    </location>
</feature>
<feature type="compositionally biased region" description="Polar residues" evidence="1">
    <location>
        <begin position="1"/>
        <end position="18"/>
    </location>
</feature>
<sequence>MMTSSKLKYSGNKTSPQSDFREVPDLDEAPQNNSTKFKKQNILKIGAWNVRSLGVTGKLENLLLEMKRMNLEIMGMSEIKWRDQGDIWNNDYRIIYSGDPKGIAGVGIVLNKDWGNRVKNVILYNHRIMLVKLQINDKETMDVIQIYMPTSRCTDEELEEVYEQIDEVWEMIDRNGKVIVLGDWNAVVGEVEMKEDNVTGSFGYGTRNTRGERLIEFCKEKDLIITNTFFKQPMNRRYTWTRPSDGRRFQLDYILIRRDHQKFALQCKTYPGADINSDHNLLFIKIRINSKKKLIKNNNRMKYDLAKLQENQTRNNYQQAVKEKIKDVKDIPSGMNDKWNIFKNSVKEAAVEALGTLKNVPRKPWINGNIINLIDERRKYKNAKSIEDKVKYKYWKNLVNRECKKAKEKWLSELYMEIGQYLKAGKMEKAYSLINKYFGQKKMKGNVIEDEHGKLLFDDNLITQRWKDYIETLYWDDAELQDLVDEGNDGIEITKSEFEDALKQLKGKKAYGKDEVPAELLHALDEEMREVLYVIIKEIYEKGEVPEDFKESRMVMLPKKANSKKCGDYRTLSILSHASKILTTIIKRRIEEKIDANIDEDQFGFRHGRGTREAILALRLVAEESFRVKKPLYIAFVDLQKAFDNVSWNVLFRILKNIGINSKDRKVIYNLYRNQTTSIEINNVCKSATIKKGVRQGCNISPHLFNIYIEKAIEKCKEYCTGIVMNDTRVQMLRFADDIAVLAPDEFNLKRILEYMNEVFEEFNMSINMNKTEILVCSNLPEEVNIIINNTHIKQTKSFKYLGSNITENGKCTNDIKQRLAQAKVAFAKKKTLLCSNNIDLQLRKQLIKTLVWSVALYGSETWVIGERDRKRIEAFEMWCWRRMMRIKWTEKMSNERVLELVGETRQIWRTFEERRHKWIGHLFRHNEHMVSIIEGKREGRQNRGRPRLKYIDQVINYSGSGSYTEMKMKTSDRNEWRRSTNQSLD</sequence>
<dbReference type="CDD" id="cd01650">
    <property type="entry name" value="RT_nLTR_like"/>
    <property type="match status" value="1"/>
</dbReference>
<dbReference type="InterPro" id="IPR043502">
    <property type="entry name" value="DNA/RNA_pol_sf"/>
</dbReference>
<protein>
    <submittedName>
        <fullName evidence="3">Craniofacial development protein 2</fullName>
    </submittedName>
</protein>
<accession>A0A8D8R814</accession>
<dbReference type="AlphaFoldDB" id="A0A8D8R814"/>
<dbReference type="Pfam" id="PF00078">
    <property type="entry name" value="RVT_1"/>
    <property type="match status" value="1"/>
</dbReference>
<dbReference type="InterPro" id="IPR043128">
    <property type="entry name" value="Rev_trsase/Diguanyl_cyclase"/>
</dbReference>
<dbReference type="SUPFAM" id="SSF56672">
    <property type="entry name" value="DNA/RNA polymerases"/>
    <property type="match status" value="1"/>
</dbReference>
<dbReference type="EMBL" id="HBUF01133896">
    <property type="protein sequence ID" value="CAG6644857.1"/>
    <property type="molecule type" value="Transcribed_RNA"/>
</dbReference>
<dbReference type="PANTHER" id="PTHR47027:SF8">
    <property type="entry name" value="RIBONUCLEASE H"/>
    <property type="match status" value="1"/>
</dbReference>